<reference evidence="2" key="1">
    <citation type="submission" date="2020-10" db="EMBL/GenBank/DDBJ databases">
        <authorList>
            <person name="Gilroy R."/>
        </authorList>
    </citation>
    <scope>NUCLEOTIDE SEQUENCE</scope>
    <source>
        <strain evidence="2">CHK180-2868</strain>
    </source>
</reference>
<organism evidence="2 3">
    <name type="scientific">Candidatus Copromonas faecavium</name>
    <name type="common">nom. illeg.</name>
    <dbReference type="NCBI Taxonomy" id="2840740"/>
    <lineage>
        <taxon>Bacteria</taxon>
        <taxon>Bacillati</taxon>
        <taxon>Bacillota</taxon>
        <taxon>Clostridia</taxon>
        <taxon>Lachnospirales</taxon>
        <taxon>Lachnospiraceae</taxon>
        <taxon>Candidatus Copromonas (nom. illeg.)</taxon>
    </lineage>
</organism>
<feature type="transmembrane region" description="Helical" evidence="1">
    <location>
        <begin position="150"/>
        <end position="169"/>
    </location>
</feature>
<dbReference type="Proteomes" id="UP000824250">
    <property type="component" value="Unassembled WGS sequence"/>
</dbReference>
<dbReference type="EMBL" id="DVGC01000006">
    <property type="protein sequence ID" value="HIR04588.1"/>
    <property type="molecule type" value="Genomic_DNA"/>
</dbReference>
<feature type="transmembrane region" description="Helical" evidence="1">
    <location>
        <begin position="181"/>
        <end position="199"/>
    </location>
</feature>
<protein>
    <submittedName>
        <fullName evidence="2">YwaF family protein</fullName>
    </submittedName>
</protein>
<dbReference type="Pfam" id="PF14808">
    <property type="entry name" value="TMEM164"/>
    <property type="match status" value="1"/>
</dbReference>
<accession>A0A9D1D4S4</accession>
<feature type="transmembrane region" description="Helical" evidence="1">
    <location>
        <begin position="56"/>
        <end position="80"/>
    </location>
</feature>
<dbReference type="AlphaFoldDB" id="A0A9D1D4S4"/>
<comment type="caution">
    <text evidence="2">The sequence shown here is derived from an EMBL/GenBank/DDBJ whole genome shotgun (WGS) entry which is preliminary data.</text>
</comment>
<reference evidence="2" key="2">
    <citation type="journal article" date="2021" name="PeerJ">
        <title>Extensive microbial diversity within the chicken gut microbiome revealed by metagenomics and culture.</title>
        <authorList>
            <person name="Gilroy R."/>
            <person name="Ravi A."/>
            <person name="Getino M."/>
            <person name="Pursley I."/>
            <person name="Horton D.L."/>
            <person name="Alikhan N.F."/>
            <person name="Baker D."/>
            <person name="Gharbi K."/>
            <person name="Hall N."/>
            <person name="Watson M."/>
            <person name="Adriaenssens E.M."/>
            <person name="Foster-Nyarko E."/>
            <person name="Jarju S."/>
            <person name="Secka A."/>
            <person name="Antonio M."/>
            <person name="Oren A."/>
            <person name="Chaudhuri R.R."/>
            <person name="La Ragione R."/>
            <person name="Hildebrand F."/>
            <person name="Pallen M.J."/>
        </authorList>
    </citation>
    <scope>NUCLEOTIDE SEQUENCE</scope>
    <source>
        <strain evidence="2">CHK180-2868</strain>
    </source>
</reference>
<feature type="transmembrane region" description="Helical" evidence="1">
    <location>
        <begin position="219"/>
        <end position="243"/>
    </location>
</feature>
<keyword evidence="1" id="KW-0812">Transmembrane</keyword>
<evidence type="ECO:0000313" key="2">
    <source>
        <dbReference type="EMBL" id="HIR04588.1"/>
    </source>
</evidence>
<evidence type="ECO:0000313" key="3">
    <source>
        <dbReference type="Proteomes" id="UP000824250"/>
    </source>
</evidence>
<keyword evidence="1" id="KW-0472">Membrane</keyword>
<feature type="transmembrane region" description="Helical" evidence="1">
    <location>
        <begin position="25"/>
        <end position="44"/>
    </location>
</feature>
<sequence length="258" mass="29102">MPEILIDVLQATAWPMTPPKPYSSFHLLLTAAGLSFAFLSARFLGRRGNGCQKKAIRILFACGMLLALMEAYKQCFLYYLNGFRYNWWYFPFQLCSTPMYLCLLLPLAKKESTRTILASFLQDFGILGAVFALAFPPGFLYPYWTLTLHGFFWHFLLFFIGLFCGFSGLSAQGNRDWMAEIPLFLACCLIALFINTVTGPQANADMFYISPYHPSVQPVFHQISLALGIFPGILVYLAAILLGSRTVHEIMKKVVHSA</sequence>
<proteinExistence type="predicted"/>
<name>A0A9D1D4S4_9FIRM</name>
<gene>
    <name evidence="2" type="ORF">IAB28_01280</name>
</gene>
<feature type="transmembrane region" description="Helical" evidence="1">
    <location>
        <begin position="120"/>
        <end position="144"/>
    </location>
</feature>
<keyword evidence="1" id="KW-1133">Transmembrane helix</keyword>
<evidence type="ECO:0000256" key="1">
    <source>
        <dbReference type="SAM" id="Phobius"/>
    </source>
</evidence>
<feature type="transmembrane region" description="Helical" evidence="1">
    <location>
        <begin position="86"/>
        <end position="108"/>
    </location>
</feature>